<organism evidence="2 3">
    <name type="scientific">Oryza sativa subsp. indica</name>
    <name type="common">Rice</name>
    <dbReference type="NCBI Taxonomy" id="39946"/>
    <lineage>
        <taxon>Eukaryota</taxon>
        <taxon>Viridiplantae</taxon>
        <taxon>Streptophyta</taxon>
        <taxon>Embryophyta</taxon>
        <taxon>Tracheophyta</taxon>
        <taxon>Spermatophyta</taxon>
        <taxon>Magnoliopsida</taxon>
        <taxon>Liliopsida</taxon>
        <taxon>Poales</taxon>
        <taxon>Poaceae</taxon>
        <taxon>BOP clade</taxon>
        <taxon>Oryzoideae</taxon>
        <taxon>Oryzeae</taxon>
        <taxon>Oryzinae</taxon>
        <taxon>Oryza</taxon>
        <taxon>Oryza sativa</taxon>
    </lineage>
</organism>
<dbReference type="EMBL" id="CM000137">
    <property type="protein sequence ID" value="EAY82373.1"/>
    <property type="molecule type" value="Genomic_DNA"/>
</dbReference>
<feature type="signal peptide" evidence="1">
    <location>
        <begin position="1"/>
        <end position="30"/>
    </location>
</feature>
<reference evidence="2 3" key="1">
    <citation type="journal article" date="2005" name="PLoS Biol.">
        <title>The genomes of Oryza sativa: a history of duplications.</title>
        <authorList>
            <person name="Yu J."/>
            <person name="Wang J."/>
            <person name="Lin W."/>
            <person name="Li S."/>
            <person name="Li H."/>
            <person name="Zhou J."/>
            <person name="Ni P."/>
            <person name="Dong W."/>
            <person name="Hu S."/>
            <person name="Zeng C."/>
            <person name="Zhang J."/>
            <person name="Zhang Y."/>
            <person name="Li R."/>
            <person name="Xu Z."/>
            <person name="Li S."/>
            <person name="Li X."/>
            <person name="Zheng H."/>
            <person name="Cong L."/>
            <person name="Lin L."/>
            <person name="Yin J."/>
            <person name="Geng J."/>
            <person name="Li G."/>
            <person name="Shi J."/>
            <person name="Liu J."/>
            <person name="Lv H."/>
            <person name="Li J."/>
            <person name="Wang J."/>
            <person name="Deng Y."/>
            <person name="Ran L."/>
            <person name="Shi X."/>
            <person name="Wang X."/>
            <person name="Wu Q."/>
            <person name="Li C."/>
            <person name="Ren X."/>
            <person name="Wang J."/>
            <person name="Wang X."/>
            <person name="Li D."/>
            <person name="Liu D."/>
            <person name="Zhang X."/>
            <person name="Ji Z."/>
            <person name="Zhao W."/>
            <person name="Sun Y."/>
            <person name="Zhang Z."/>
            <person name="Bao J."/>
            <person name="Han Y."/>
            <person name="Dong L."/>
            <person name="Ji J."/>
            <person name="Chen P."/>
            <person name="Wu S."/>
            <person name="Liu J."/>
            <person name="Xiao Y."/>
            <person name="Bu D."/>
            <person name="Tan J."/>
            <person name="Yang L."/>
            <person name="Ye C."/>
            <person name="Zhang J."/>
            <person name="Xu J."/>
            <person name="Zhou Y."/>
            <person name="Yu Y."/>
            <person name="Zhang B."/>
            <person name="Zhuang S."/>
            <person name="Wei H."/>
            <person name="Liu B."/>
            <person name="Lei M."/>
            <person name="Yu H."/>
            <person name="Li Y."/>
            <person name="Xu H."/>
            <person name="Wei S."/>
            <person name="He X."/>
            <person name="Fang L."/>
            <person name="Zhang Z."/>
            <person name="Zhang Y."/>
            <person name="Huang X."/>
            <person name="Su Z."/>
            <person name="Tong W."/>
            <person name="Li J."/>
            <person name="Tong Z."/>
            <person name="Li S."/>
            <person name="Ye J."/>
            <person name="Wang L."/>
            <person name="Fang L."/>
            <person name="Lei T."/>
            <person name="Chen C."/>
            <person name="Chen H."/>
            <person name="Xu Z."/>
            <person name="Li H."/>
            <person name="Huang H."/>
            <person name="Zhang F."/>
            <person name="Xu H."/>
            <person name="Li N."/>
            <person name="Zhao C."/>
            <person name="Li S."/>
            <person name="Dong L."/>
            <person name="Huang Y."/>
            <person name="Li L."/>
            <person name="Xi Y."/>
            <person name="Qi Q."/>
            <person name="Li W."/>
            <person name="Zhang B."/>
            <person name="Hu W."/>
            <person name="Zhang Y."/>
            <person name="Tian X."/>
            <person name="Jiao Y."/>
            <person name="Liang X."/>
            <person name="Jin J."/>
            <person name="Gao L."/>
            <person name="Zheng W."/>
            <person name="Hao B."/>
            <person name="Liu S."/>
            <person name="Wang W."/>
            <person name="Yuan L."/>
            <person name="Cao M."/>
            <person name="McDermott J."/>
            <person name="Samudrala R."/>
            <person name="Wang J."/>
            <person name="Wong G.K."/>
            <person name="Yang H."/>
        </authorList>
    </citation>
    <scope>NUCLEOTIDE SEQUENCE [LARGE SCALE GENOMIC DNA]</scope>
    <source>
        <strain evidence="3">cv. 93-11</strain>
    </source>
</reference>
<accession>A2ZID9</accession>
<proteinExistence type="predicted"/>
<dbReference type="AlphaFoldDB" id="A2ZID9"/>
<dbReference type="Proteomes" id="UP000007015">
    <property type="component" value="Chromosome 12"/>
</dbReference>
<dbReference type="HOGENOM" id="CLU_1443253_0_0_1"/>
<keyword evidence="3" id="KW-1185">Reference proteome</keyword>
<evidence type="ECO:0000313" key="3">
    <source>
        <dbReference type="Proteomes" id="UP000007015"/>
    </source>
</evidence>
<dbReference type="Gramene" id="BGIOSGA037045-TA">
    <property type="protein sequence ID" value="BGIOSGA037045-PA"/>
    <property type="gene ID" value="BGIOSGA037045"/>
</dbReference>
<evidence type="ECO:0000313" key="2">
    <source>
        <dbReference type="EMBL" id="EAY82373.1"/>
    </source>
</evidence>
<protein>
    <submittedName>
        <fullName evidence="2">Uncharacterized protein</fullName>
    </submittedName>
</protein>
<evidence type="ECO:0000256" key="1">
    <source>
        <dbReference type="SAM" id="SignalP"/>
    </source>
</evidence>
<feature type="chain" id="PRO_5002651120" evidence="1">
    <location>
        <begin position="31"/>
        <end position="188"/>
    </location>
</feature>
<sequence>MAPIKINKIIAATFFMVLVIMSCALTSTLACRGGTECTVETPHCTMDSCNAKCKAEASSRKCNRMTASCHKYARLEKCCCTFHAKEVGTKVPRPRLFGHMRARHRYDEARHEATIDCLKRRHSFVIRHIGPAVALLGGQWIKDVADLVGVTHCQIVVRNPCSGSMSTSHVAPRVAQSPILSKLIYEKT</sequence>
<name>A2ZID9_ORYSI</name>
<gene>
    <name evidence="2" type="ORF">OsI_37585</name>
</gene>
<dbReference type="PROSITE" id="PS51257">
    <property type="entry name" value="PROKAR_LIPOPROTEIN"/>
    <property type="match status" value="1"/>
</dbReference>
<keyword evidence="1" id="KW-0732">Signal</keyword>